<keyword evidence="2" id="KW-1185">Reference proteome</keyword>
<evidence type="ECO:0008006" key="3">
    <source>
        <dbReference type="Google" id="ProtNLM"/>
    </source>
</evidence>
<accession>A0A7W5EW80</accession>
<comment type="caution">
    <text evidence="1">The sequence shown here is derived from an EMBL/GenBank/DDBJ whole genome shotgun (WGS) entry which is preliminary data.</text>
</comment>
<evidence type="ECO:0000313" key="1">
    <source>
        <dbReference type="EMBL" id="MBB3232622.1"/>
    </source>
</evidence>
<dbReference type="Proteomes" id="UP000518892">
    <property type="component" value="Unassembled WGS sequence"/>
</dbReference>
<dbReference type="AlphaFoldDB" id="A0A7W5EW80"/>
<gene>
    <name evidence="1" type="ORF">FHR97_003495</name>
</gene>
<dbReference type="EMBL" id="JACHXR010000014">
    <property type="protein sequence ID" value="MBB3232622.1"/>
    <property type="molecule type" value="Genomic_DNA"/>
</dbReference>
<dbReference type="RefSeq" id="WP_183385058.1">
    <property type="nucleotide sequence ID" value="NZ_JACHXR010000014.1"/>
</dbReference>
<proteinExistence type="predicted"/>
<organism evidence="1 2">
    <name type="scientific">Halomonas stenophila</name>
    <dbReference type="NCBI Taxonomy" id="795312"/>
    <lineage>
        <taxon>Bacteria</taxon>
        <taxon>Pseudomonadati</taxon>
        <taxon>Pseudomonadota</taxon>
        <taxon>Gammaproteobacteria</taxon>
        <taxon>Oceanospirillales</taxon>
        <taxon>Halomonadaceae</taxon>
        <taxon>Halomonas</taxon>
    </lineage>
</organism>
<name>A0A7W5EW80_9GAMM</name>
<reference evidence="1 2" key="1">
    <citation type="submission" date="2020-08" db="EMBL/GenBank/DDBJ databases">
        <title>Genomic Encyclopedia of Type Strains, Phase III (KMG-III): the genomes of soil and plant-associated and newly described type strains.</title>
        <authorList>
            <person name="Whitman W."/>
        </authorList>
    </citation>
    <scope>NUCLEOTIDE SEQUENCE [LARGE SCALE GENOMIC DNA]</scope>
    <source>
        <strain evidence="1 2">CECT 7744</strain>
    </source>
</reference>
<sequence length="136" mass="15580">MEPVIQENISGCGIAASAALAGVSYPEAQRVASGLGIHAEDKALWSDTRYVRTLLSAFQIRTSPAETPFESWEALPDKALLSIKWRLEADRPFWHWVVFVRQGERSFVLDSRKNLSSHVRRDFGRMKPRWFIEVYD</sequence>
<evidence type="ECO:0000313" key="2">
    <source>
        <dbReference type="Proteomes" id="UP000518892"/>
    </source>
</evidence>
<protein>
    <recommendedName>
        <fullName evidence="3">Peptidase C39 domain-containing protein</fullName>
    </recommendedName>
</protein>